<dbReference type="EMBL" id="KV453842">
    <property type="protein sequence ID" value="ODV90470.1"/>
    <property type="molecule type" value="Genomic_DNA"/>
</dbReference>
<feature type="compositionally biased region" description="Low complexity" evidence="1">
    <location>
        <begin position="50"/>
        <end position="59"/>
    </location>
</feature>
<dbReference type="AlphaFoldDB" id="A0A1E4TFD5"/>
<evidence type="ECO:0000256" key="1">
    <source>
        <dbReference type="SAM" id="MobiDB-lite"/>
    </source>
</evidence>
<evidence type="ECO:0000313" key="2">
    <source>
        <dbReference type="EMBL" id="ODV90470.1"/>
    </source>
</evidence>
<reference evidence="3" key="1">
    <citation type="submission" date="2016-02" db="EMBL/GenBank/DDBJ databases">
        <title>Comparative genomics of biotechnologically important yeasts.</title>
        <authorList>
            <consortium name="DOE Joint Genome Institute"/>
            <person name="Riley R."/>
            <person name="Haridas S."/>
            <person name="Wolfe K.H."/>
            <person name="Lopes M.R."/>
            <person name="Hittinger C.T."/>
            <person name="Goker M."/>
            <person name="Salamov A."/>
            <person name="Wisecaver J."/>
            <person name="Long T.M."/>
            <person name="Aerts A.L."/>
            <person name="Barry K."/>
            <person name="Choi C."/>
            <person name="Clum A."/>
            <person name="Coughlan A.Y."/>
            <person name="Deshpande S."/>
            <person name="Douglass A.P."/>
            <person name="Hanson S.J."/>
            <person name="Klenk H.-P."/>
            <person name="Labutti K."/>
            <person name="Lapidus A."/>
            <person name="Lindquist E."/>
            <person name="Lipzen A."/>
            <person name="Meier-Kolthoff J.P."/>
            <person name="Ohm R.A."/>
            <person name="Otillar R.P."/>
            <person name="Pangilinan J."/>
            <person name="Peng Y."/>
            <person name="Rokas A."/>
            <person name="Rosa C.A."/>
            <person name="Scheuner C."/>
            <person name="Sibirny A.A."/>
            <person name="Slot J.C."/>
            <person name="Stielow J.B."/>
            <person name="Sun H."/>
            <person name="Kurtzman C.P."/>
            <person name="Blackwell M."/>
            <person name="Jeffries T.W."/>
            <person name="Grigoriev I.V."/>
        </authorList>
    </citation>
    <scope>NUCLEOTIDE SEQUENCE [LARGE SCALE GENOMIC DNA]</scope>
    <source>
        <strain evidence="3">NRRL Y-17796</strain>
    </source>
</reference>
<protein>
    <submittedName>
        <fullName evidence="2">Uncharacterized protein</fullName>
    </submittedName>
</protein>
<sequence length="515" mass="54376">MSALASTDKKHHSLISKSKSKQFFRLLRASSSCPSPPLSPPIDSHSEVFPCSAPAPHSSSHPDKPRPIDTARANAFQAKSPLHSVESDRSFSLKRSFSLRNITSTNSTPTLSSRPSFRHSATNHISSLSVSTTSSLTSTISASGKAQAAVHSITSQNAATLNIAHAAAPMSPPMASMASTPSAANSSSDDYLAAVSDASVYETLAASVTNNSNSRNTDAHLYPYKSLSTYPQTSGNSSMVFVEETLPLSPNLTDFGDCDYSDRFSAQFADSRTHSQAGLKSISSVQGDVCGGDGRNRAHSYSHTSSSNTVCEGISVADQLVSYVAVQATAAAVSATSSVSASTSPADDRSLSSARRSSNTIAPQGCEAALASAMPLSACTATLYSEEEMEEAKYRKRESSDAASTDADVTLTTFTAVSMGVVNLPTSSASDSVNPEDPEDVEYLASYMTAKMKLQDSAFDEAEKALLESEWTHESDLEKLRAQRQASKEVWEAGISALFSGSNSNSNSNRKLQET</sequence>
<dbReference type="Proteomes" id="UP000095023">
    <property type="component" value="Unassembled WGS sequence"/>
</dbReference>
<feature type="region of interest" description="Disordered" evidence="1">
    <location>
        <begin position="30"/>
        <end position="69"/>
    </location>
</feature>
<evidence type="ECO:0000313" key="3">
    <source>
        <dbReference type="Proteomes" id="UP000095023"/>
    </source>
</evidence>
<gene>
    <name evidence="2" type="ORF">CANCADRAFT_68520</name>
</gene>
<name>A0A1E4TFD5_9ASCO</name>
<feature type="region of interest" description="Disordered" evidence="1">
    <location>
        <begin position="336"/>
        <end position="358"/>
    </location>
</feature>
<keyword evidence="3" id="KW-1185">Reference proteome</keyword>
<feature type="compositionally biased region" description="Basic and acidic residues" evidence="1">
    <location>
        <begin position="60"/>
        <end position="69"/>
    </location>
</feature>
<proteinExistence type="predicted"/>
<accession>A0A1E4TFD5</accession>
<organism evidence="2 3">
    <name type="scientific">Tortispora caseinolytica NRRL Y-17796</name>
    <dbReference type="NCBI Taxonomy" id="767744"/>
    <lineage>
        <taxon>Eukaryota</taxon>
        <taxon>Fungi</taxon>
        <taxon>Dikarya</taxon>
        <taxon>Ascomycota</taxon>
        <taxon>Saccharomycotina</taxon>
        <taxon>Trigonopsidomycetes</taxon>
        <taxon>Trigonopsidales</taxon>
        <taxon>Trigonopsidaceae</taxon>
        <taxon>Tortispora</taxon>
    </lineage>
</organism>